<evidence type="ECO:0000313" key="1">
    <source>
        <dbReference type="EMBL" id="BBL62194.1"/>
    </source>
</evidence>
<sequence>MRKRLSLKIIKIPTKNNKVILISTLPIKEVSYDEINKLYRQRWKIKKSFEI</sequence>
<reference evidence="1" key="1">
    <citation type="submission" date="2019-06" db="EMBL/GenBank/DDBJ databases">
        <title>Complete genome sequence of Methanobrevibacter arboriphilus strain SA.</title>
        <authorList>
            <person name="Asakawa S."/>
        </authorList>
    </citation>
    <scope>NUCLEOTIDE SEQUENCE</scope>
    <source>
        <strain evidence="1">SA</strain>
    </source>
</reference>
<keyword evidence="2" id="KW-1185">Reference proteome</keyword>
<evidence type="ECO:0000313" key="2">
    <source>
        <dbReference type="Proteomes" id="UP000825015"/>
    </source>
</evidence>
<accession>A0ACA8R464</accession>
<dbReference type="Proteomes" id="UP000825015">
    <property type="component" value="Chromosome"/>
</dbReference>
<gene>
    <name evidence="1" type="ORF">MarbSA_12340</name>
</gene>
<protein>
    <submittedName>
        <fullName evidence="1">Uncharacterized protein</fullName>
    </submittedName>
</protein>
<proteinExistence type="predicted"/>
<dbReference type="EMBL" id="AP019779">
    <property type="protein sequence ID" value="BBL62194.1"/>
    <property type="molecule type" value="Genomic_DNA"/>
</dbReference>
<organism evidence="1 2">
    <name type="scientific">Methanobrevibacter arboriphilus</name>
    <dbReference type="NCBI Taxonomy" id="39441"/>
    <lineage>
        <taxon>Archaea</taxon>
        <taxon>Methanobacteriati</taxon>
        <taxon>Methanobacteriota</taxon>
        <taxon>Methanomada group</taxon>
        <taxon>Methanobacteria</taxon>
        <taxon>Methanobacteriales</taxon>
        <taxon>Methanobacteriaceae</taxon>
        <taxon>Methanobrevibacter</taxon>
    </lineage>
</organism>
<name>A0ACA8R464_METAZ</name>